<protein>
    <recommendedName>
        <fullName evidence="9">Flagellar M-ring protein</fullName>
    </recommendedName>
</protein>
<evidence type="ECO:0000259" key="12">
    <source>
        <dbReference type="Pfam" id="PF08345"/>
    </source>
</evidence>
<keyword evidence="8 9" id="KW-0975">Bacterial flagellum</keyword>
<comment type="similarity">
    <text evidence="3 9">Belongs to the FliF family.</text>
</comment>
<accession>A0A2K9NN98</accession>
<organism evidence="13 14">
    <name type="scientific">Bacteriovorax stolpii</name>
    <name type="common">Bdellovibrio stolpii</name>
    <dbReference type="NCBI Taxonomy" id="960"/>
    <lineage>
        <taxon>Bacteria</taxon>
        <taxon>Pseudomonadati</taxon>
        <taxon>Bdellovibrionota</taxon>
        <taxon>Bacteriovoracia</taxon>
        <taxon>Bacteriovoracales</taxon>
        <taxon>Bacteriovoracaceae</taxon>
        <taxon>Bacteriovorax</taxon>
    </lineage>
</organism>
<keyword evidence="4" id="KW-1003">Cell membrane</keyword>
<evidence type="ECO:0000313" key="13">
    <source>
        <dbReference type="EMBL" id="AUN96980.1"/>
    </source>
</evidence>
<dbReference type="NCBIfam" id="TIGR00206">
    <property type="entry name" value="fliF"/>
    <property type="match status" value="1"/>
</dbReference>
<keyword evidence="5 10" id="KW-0812">Transmembrane</keyword>
<dbReference type="PANTHER" id="PTHR30046:SF0">
    <property type="entry name" value="FLAGELLAR M-RING PROTEIN"/>
    <property type="match status" value="1"/>
</dbReference>
<dbReference type="KEGG" id="bsto:C0V70_02435"/>
<sequence length="568" mass="62668">MIRRIPLQDILEKIVRNFKEFFNGLDATKKLGFIIVACMIAAAMVGIVVWASKTRYDTLYTDLNKEDARKIAIILEEKKIPYQTSDDGKTISIPEDLVGVWRLEIAKLGTSFSGTVGYEVFDKQSFGTTSFVQKVNKQRALEGELVKSIMYIQGVKRARVHISIPESSPFVAEKKAPSASVVLELNNGVSLTPAEIKGVASLVASSVEEMRVENVVILDDRGKKLSENIGDPMTATTANRLALEAQLNQKYERQIEDILSKVVGDGKVVAKVTVDLDFTEAVSTETSYDNENAAVVSEVKNSQNLAGSRPSPQGVVGARANLPGEEPQAGVAETKNNVTKELTTRNFNVPTKVTQSKKPAANVKAISAAVMIDGKRVPVLDENGAAQLDKQGNPVMKYEKWSAADLENFQQIVASTLGTSDKRGDKLIIKNMEFAREDMTVADAILKEQANRELIRNIVKYLAVGLTISLFFFLVVRPFIQWVTDNTIETVEDFLPRTLEELEKVQANQRLPGLEDALPQIEEKLNPEKIEGNMLREKIIALVENNPGKAAQIIHEMIHSSESDKQIA</sequence>
<keyword evidence="7 10" id="KW-0472">Membrane</keyword>
<dbReference type="OrthoDB" id="5287873at2"/>
<evidence type="ECO:0000256" key="4">
    <source>
        <dbReference type="ARBA" id="ARBA00022475"/>
    </source>
</evidence>
<evidence type="ECO:0000256" key="5">
    <source>
        <dbReference type="ARBA" id="ARBA00022692"/>
    </source>
</evidence>
<evidence type="ECO:0000313" key="14">
    <source>
        <dbReference type="Proteomes" id="UP000235584"/>
    </source>
</evidence>
<dbReference type="InterPro" id="IPR006182">
    <property type="entry name" value="FliF_N_dom"/>
</dbReference>
<keyword evidence="13" id="KW-0969">Cilium</keyword>
<keyword evidence="14" id="KW-1185">Reference proteome</keyword>
<dbReference type="AlphaFoldDB" id="A0A2K9NN98"/>
<feature type="transmembrane region" description="Helical" evidence="10">
    <location>
        <begin position="31"/>
        <end position="51"/>
    </location>
</feature>
<feature type="domain" description="Flagellar M-ring C-terminal" evidence="12">
    <location>
        <begin position="259"/>
        <end position="434"/>
    </location>
</feature>
<dbReference type="GO" id="GO:0005886">
    <property type="term" value="C:plasma membrane"/>
    <property type="evidence" value="ECO:0007669"/>
    <property type="project" value="UniProtKB-SubCell"/>
</dbReference>
<dbReference type="EMBL" id="CP025704">
    <property type="protein sequence ID" value="AUN96980.1"/>
    <property type="molecule type" value="Genomic_DNA"/>
</dbReference>
<dbReference type="PIRSF" id="PIRSF004862">
    <property type="entry name" value="FliF"/>
    <property type="match status" value="1"/>
</dbReference>
<gene>
    <name evidence="13" type="primary">fliF</name>
    <name evidence="13" type="ORF">C0V70_02435</name>
</gene>
<dbReference type="InterPro" id="IPR000067">
    <property type="entry name" value="FlgMring_FliF"/>
</dbReference>
<evidence type="ECO:0000256" key="8">
    <source>
        <dbReference type="ARBA" id="ARBA00023143"/>
    </source>
</evidence>
<keyword evidence="6 10" id="KW-1133">Transmembrane helix</keyword>
<comment type="subcellular location">
    <subcellularLocation>
        <location evidence="1 9">Bacterial flagellum basal body</location>
    </subcellularLocation>
    <subcellularLocation>
        <location evidence="2">Cell membrane</location>
        <topology evidence="2">Multi-pass membrane protein</topology>
    </subcellularLocation>
</comment>
<keyword evidence="13" id="KW-0282">Flagellum</keyword>
<dbReference type="Gene3D" id="3.30.300.30">
    <property type="match status" value="1"/>
</dbReference>
<proteinExistence type="inferred from homology"/>
<dbReference type="GO" id="GO:0009431">
    <property type="term" value="C:bacterial-type flagellum basal body, MS ring"/>
    <property type="evidence" value="ECO:0007669"/>
    <property type="project" value="InterPro"/>
</dbReference>
<name>A0A2K9NN98_BACTC</name>
<evidence type="ECO:0000259" key="11">
    <source>
        <dbReference type="Pfam" id="PF01514"/>
    </source>
</evidence>
<evidence type="ECO:0000256" key="1">
    <source>
        <dbReference type="ARBA" id="ARBA00004117"/>
    </source>
</evidence>
<evidence type="ECO:0000256" key="3">
    <source>
        <dbReference type="ARBA" id="ARBA00007971"/>
    </source>
</evidence>
<evidence type="ECO:0000256" key="10">
    <source>
        <dbReference type="SAM" id="Phobius"/>
    </source>
</evidence>
<comment type="function">
    <text evidence="9">The M ring may be actively involved in energy transduction.</text>
</comment>
<dbReference type="PANTHER" id="PTHR30046">
    <property type="entry name" value="FLAGELLAR M-RING PROTEIN"/>
    <property type="match status" value="1"/>
</dbReference>
<dbReference type="Pfam" id="PF08345">
    <property type="entry name" value="YscJ_FliF_C"/>
    <property type="match status" value="1"/>
</dbReference>
<reference evidence="13 14" key="1">
    <citation type="submission" date="2018-01" db="EMBL/GenBank/DDBJ databases">
        <title>Complete genome sequence of Bacteriovorax stolpii DSM12778.</title>
        <authorList>
            <person name="Tang B."/>
            <person name="Chang J."/>
        </authorList>
    </citation>
    <scope>NUCLEOTIDE SEQUENCE [LARGE SCALE GENOMIC DNA]</scope>
    <source>
        <strain evidence="13 14">DSM 12778</strain>
    </source>
</reference>
<dbReference type="GO" id="GO:0003774">
    <property type="term" value="F:cytoskeletal motor activity"/>
    <property type="evidence" value="ECO:0007669"/>
    <property type="project" value="InterPro"/>
</dbReference>
<dbReference type="Proteomes" id="UP000235584">
    <property type="component" value="Chromosome"/>
</dbReference>
<evidence type="ECO:0000256" key="9">
    <source>
        <dbReference type="PIRNR" id="PIRNR004862"/>
    </source>
</evidence>
<dbReference type="GO" id="GO:0071973">
    <property type="term" value="P:bacterial-type flagellum-dependent cell motility"/>
    <property type="evidence" value="ECO:0007669"/>
    <property type="project" value="InterPro"/>
</dbReference>
<evidence type="ECO:0000256" key="6">
    <source>
        <dbReference type="ARBA" id="ARBA00022989"/>
    </source>
</evidence>
<evidence type="ECO:0000256" key="7">
    <source>
        <dbReference type="ARBA" id="ARBA00023136"/>
    </source>
</evidence>
<dbReference type="Pfam" id="PF01514">
    <property type="entry name" value="YscJ_FliF"/>
    <property type="match status" value="1"/>
</dbReference>
<dbReference type="InterPro" id="IPR013556">
    <property type="entry name" value="Flag_M-ring_C"/>
</dbReference>
<dbReference type="InterPro" id="IPR045851">
    <property type="entry name" value="AMP-bd_C_sf"/>
</dbReference>
<evidence type="ECO:0000256" key="2">
    <source>
        <dbReference type="ARBA" id="ARBA00004651"/>
    </source>
</evidence>
<dbReference type="InterPro" id="IPR043427">
    <property type="entry name" value="YscJ/FliF"/>
</dbReference>
<feature type="domain" description="Flagellar M-ring N-terminal" evidence="11">
    <location>
        <begin position="52"/>
        <end position="226"/>
    </location>
</feature>
<dbReference type="PRINTS" id="PR01009">
    <property type="entry name" value="FLGMRINGFLIF"/>
</dbReference>
<keyword evidence="13" id="KW-0966">Cell projection</keyword>